<feature type="transmembrane region" description="Helical" evidence="6">
    <location>
        <begin position="780"/>
        <end position="804"/>
    </location>
</feature>
<dbReference type="GO" id="GO:0097037">
    <property type="term" value="P:heme export"/>
    <property type="evidence" value="ECO:0007669"/>
    <property type="project" value="TreeGrafter"/>
</dbReference>
<dbReference type="GO" id="GO:0016020">
    <property type="term" value="C:membrane"/>
    <property type="evidence" value="ECO:0007669"/>
    <property type="project" value="UniProtKB-SubCell"/>
</dbReference>
<dbReference type="GO" id="GO:0015232">
    <property type="term" value="F:heme transmembrane transporter activity"/>
    <property type="evidence" value="ECO:0007669"/>
    <property type="project" value="TreeGrafter"/>
</dbReference>
<evidence type="ECO:0000256" key="6">
    <source>
        <dbReference type="SAM" id="Phobius"/>
    </source>
</evidence>
<dbReference type="InterPro" id="IPR036259">
    <property type="entry name" value="MFS_trans_sf"/>
</dbReference>
<feature type="transmembrane region" description="Helical" evidence="6">
    <location>
        <begin position="1085"/>
        <end position="1104"/>
    </location>
</feature>
<feature type="domain" description="Ionotropic glutamate receptor C-terminal" evidence="7">
    <location>
        <begin position="714"/>
        <end position="898"/>
    </location>
</feature>
<dbReference type="InterPro" id="IPR011701">
    <property type="entry name" value="MFS"/>
</dbReference>
<dbReference type="SUPFAM" id="SSF103473">
    <property type="entry name" value="MFS general substrate transporter"/>
    <property type="match status" value="1"/>
</dbReference>
<evidence type="ECO:0000256" key="3">
    <source>
        <dbReference type="ARBA" id="ARBA00022692"/>
    </source>
</evidence>
<feature type="domain" description="Ionotropic glutamate receptor C-terminal" evidence="7">
    <location>
        <begin position="237"/>
        <end position="485"/>
    </location>
</feature>
<evidence type="ECO:0000256" key="5">
    <source>
        <dbReference type="ARBA" id="ARBA00023136"/>
    </source>
</evidence>
<dbReference type="SUPFAM" id="SSF53850">
    <property type="entry name" value="Periplasmic binding protein-like II"/>
    <property type="match status" value="2"/>
</dbReference>
<feature type="transmembrane region" description="Helical" evidence="6">
    <location>
        <begin position="310"/>
        <end position="328"/>
    </location>
</feature>
<name>A0A7R9J7S0_TIMCA</name>
<dbReference type="InterPro" id="IPR049680">
    <property type="entry name" value="FLVCR1-2_SLC49-like"/>
</dbReference>
<evidence type="ECO:0000256" key="2">
    <source>
        <dbReference type="ARBA" id="ARBA00008685"/>
    </source>
</evidence>
<feature type="transmembrane region" description="Helical" evidence="6">
    <location>
        <begin position="1326"/>
        <end position="1348"/>
    </location>
</feature>
<keyword evidence="3 6" id="KW-0812">Transmembrane</keyword>
<dbReference type="Gene3D" id="1.10.287.70">
    <property type="match status" value="2"/>
</dbReference>
<keyword evidence="5 6" id="KW-0472">Membrane</keyword>
<dbReference type="Pfam" id="PF00060">
    <property type="entry name" value="Lig_chan"/>
    <property type="match status" value="2"/>
</dbReference>
<reference evidence="8" key="1">
    <citation type="submission" date="2020-11" db="EMBL/GenBank/DDBJ databases">
        <authorList>
            <person name="Tran Van P."/>
        </authorList>
    </citation>
    <scope>NUCLEOTIDE SEQUENCE</scope>
</reference>
<organism evidence="8">
    <name type="scientific">Timema californicum</name>
    <name type="common">California timema</name>
    <name type="synonym">Walking stick</name>
    <dbReference type="NCBI Taxonomy" id="61474"/>
    <lineage>
        <taxon>Eukaryota</taxon>
        <taxon>Metazoa</taxon>
        <taxon>Ecdysozoa</taxon>
        <taxon>Arthropoda</taxon>
        <taxon>Hexapoda</taxon>
        <taxon>Insecta</taxon>
        <taxon>Pterygota</taxon>
        <taxon>Neoptera</taxon>
        <taxon>Polyneoptera</taxon>
        <taxon>Phasmatodea</taxon>
        <taxon>Timematodea</taxon>
        <taxon>Timematoidea</taxon>
        <taxon>Timematidae</taxon>
        <taxon>Timema</taxon>
    </lineage>
</organism>
<protein>
    <submittedName>
        <fullName evidence="8">(California timema) hypothetical protein</fullName>
    </submittedName>
</protein>
<dbReference type="Gene3D" id="1.20.1250.20">
    <property type="entry name" value="MFS general substrate transporter like domains"/>
    <property type="match status" value="1"/>
</dbReference>
<feature type="transmembrane region" description="Helical" evidence="6">
    <location>
        <begin position="1231"/>
        <end position="1251"/>
    </location>
</feature>
<dbReference type="Pfam" id="PF07690">
    <property type="entry name" value="MFS_1"/>
    <property type="match status" value="1"/>
</dbReference>
<dbReference type="PANTHER" id="PTHR10924:SF4">
    <property type="entry name" value="GH15861P"/>
    <property type="match status" value="1"/>
</dbReference>
<feature type="transmembrane region" description="Helical" evidence="6">
    <location>
        <begin position="494"/>
        <end position="518"/>
    </location>
</feature>
<dbReference type="PANTHER" id="PTHR10924">
    <property type="entry name" value="MAJOR FACILITATOR SUPERFAMILY PROTEIN-RELATED"/>
    <property type="match status" value="1"/>
</dbReference>
<feature type="transmembrane region" description="Helical" evidence="6">
    <location>
        <begin position="1383"/>
        <end position="1407"/>
    </location>
</feature>
<dbReference type="GO" id="GO:0020037">
    <property type="term" value="F:heme binding"/>
    <property type="evidence" value="ECO:0007669"/>
    <property type="project" value="TreeGrafter"/>
</dbReference>
<feature type="transmembrane region" description="Helical" evidence="6">
    <location>
        <begin position="709"/>
        <end position="733"/>
    </location>
</feature>
<comment type="similarity">
    <text evidence="2">Belongs to the glutamate-gated ion channel (TC 1.A.10.1) family.</text>
</comment>
<feature type="transmembrane region" description="Helical" evidence="6">
    <location>
        <begin position="1448"/>
        <end position="1468"/>
    </location>
</feature>
<keyword evidence="4 6" id="KW-1133">Transmembrane helix</keyword>
<evidence type="ECO:0000256" key="4">
    <source>
        <dbReference type="ARBA" id="ARBA00022989"/>
    </source>
</evidence>
<dbReference type="EMBL" id="OE182126">
    <property type="protein sequence ID" value="CAD7574152.1"/>
    <property type="molecule type" value="Genomic_DNA"/>
</dbReference>
<dbReference type="Gene3D" id="3.40.190.10">
    <property type="entry name" value="Periplasmic binding protein-like II"/>
    <property type="match status" value="1"/>
</dbReference>
<comment type="subcellular location">
    <subcellularLocation>
        <location evidence="1">Membrane</location>
        <topology evidence="1">Multi-pass membrane protein</topology>
    </subcellularLocation>
</comment>
<feature type="transmembrane region" description="Helical" evidence="6">
    <location>
        <begin position="1419"/>
        <end position="1442"/>
    </location>
</feature>
<feature type="transmembrane region" description="Helical" evidence="6">
    <location>
        <begin position="1018"/>
        <end position="1038"/>
    </location>
</feature>
<proteinExistence type="inferred from homology"/>
<sequence length="1487" mass="166907">MSHKGVTFRNPQRLNSIVENSPKANEQNLLSSLHHWLLLGDDNSTIDDNINIPLNSHVVLATEQKYDSSAAIILQDVYKLSRTWPLIYTPARVWLPGQSFPPSPSRDDFQGLVLKAGVVVFEDDWNHRQDLQYKHLDTWSKVSYGPMVYVSEMLNFSMNETFVDSWGYTKYDGVFTGLVGLLQKGECDIGAVQCLITTTRLDVIDYTVETLPFRPRFLFRQPPLSSVTNIYTLPFSVAVWTAYGITVAVIVIFLLAIQRIRIRNKPHKDNFETTSDWSETLLNSVGIICQQGSPNTPDDISSRITFQSQLLLSLFFFTSYSAIIVSLLQTPSTAINNLSELLKSPLKVTMHDIIINHNYNNYINESLFPLVKELFHERILNKPKKDVFLTQEHGLELIRTQMFAFHVDVSAFKIIGDTWQEHEKCNLKEIYMYPESTAGFPIKKGSPYKEHFARRLRWLREVGIFDREWKRIITRKPKCENNDSAFISVGFQDFYPALLALMYGVPCSLLLMFLEIIYHKKSASEKKLLSSLHHWLLLGDVNSTIDENINIPLNSHVVLATELKDDSSADIVLQEVYKLSTSWLLTYTPARVWLPGQPFPSSPSRDDFQGLVLRAAIVVMEDSWESHDDLRYKHLNTWSKLTYGTMKNVAKMLNFSMTETETESWGFLSPDGSFSGMVGLLQRNECDIGAVQCAITPGRRVAVEFAAEMVPFSVAVWSTYALTTIVLTVFLFVTQRLERRIKKCEATVPPENWSGALLTSVGIICQQGCPTTPGNVSSRIIFLFLFLLSIFFFTSYSAIIVSLLQTPSSTINTLKALLRSPLKIVVNDINYNFNYDNYVNESASSLVKELFHERILSQPKQDVYLTMEHGVELIRTGMFAFHVDMGAYKIIGDTWHDSEKCNLKEVFMFPAYKGAIPVQKGSPYRDHISRRLRWLREVGMINREWKRWVTEKPRCDTHYSGFISVGIEDFYPALLVLTYGIPCSLVCLAMESEYEAVSKDAEVEEELPLLIKVYPRRWGILAVFFSFSVVNSFQWIQYGIIADVVARHYQIPLALVDWTRMVFMACFIVLILPACYALDNMGLRWCVEVGAILTAAGAWLKVVGVPSSSYWLAMLGQTIVGSGEVFVLGMPPKLASLWFGPDQISTACSIIVLGSKLGAALGFFLPPVLVRDHLNRADIEPDLKVLQQIIAGSSTLVLVLIIIWAALGFFLPPVLVRDHLNRADIEPDLKVLQQIIAGSSTLVLVLIIIFLKDKPPLPPSLSQAQLRSSSKDVTIKEFLISLKRLLTSIDYHLLLWSFGINYGVLNAVCTLPNQLILSHFPGGQEFTGRVCLTIIVAGMLGAVVFGVLLDKTHKYKETTLGVYILTMVSLVGFTFILGTKSTILVYLTAATLGVFLGGYIPVAYELGAELTYPLSEGTVTGVMLIPGSALGILFTTATTAVLEHWGYVAANMVMCGALVLGAALTAGLSRNYYRLRANTLLGSSSKE</sequence>
<evidence type="ECO:0000256" key="1">
    <source>
        <dbReference type="ARBA" id="ARBA00004141"/>
    </source>
</evidence>
<dbReference type="GO" id="GO:0015276">
    <property type="term" value="F:ligand-gated monoatomic ion channel activity"/>
    <property type="evidence" value="ECO:0007669"/>
    <property type="project" value="InterPro"/>
</dbReference>
<feature type="transmembrane region" description="Helical" evidence="6">
    <location>
        <begin position="1189"/>
        <end position="1211"/>
    </location>
</feature>
<feature type="transmembrane region" description="Helical" evidence="6">
    <location>
        <begin position="1293"/>
        <end position="1314"/>
    </location>
</feature>
<feature type="transmembrane region" description="Helical" evidence="6">
    <location>
        <begin position="1360"/>
        <end position="1377"/>
    </location>
</feature>
<feature type="transmembrane region" description="Helical" evidence="6">
    <location>
        <begin position="1144"/>
        <end position="1169"/>
    </location>
</feature>
<feature type="transmembrane region" description="Helical" evidence="6">
    <location>
        <begin position="1058"/>
        <end position="1078"/>
    </location>
</feature>
<gene>
    <name evidence="8" type="ORF">TCMB3V08_LOCUS6772</name>
</gene>
<dbReference type="InterPro" id="IPR001320">
    <property type="entry name" value="Iontro_rcpt_C"/>
</dbReference>
<evidence type="ECO:0000259" key="7">
    <source>
        <dbReference type="Pfam" id="PF00060"/>
    </source>
</evidence>
<evidence type="ECO:0000313" key="8">
    <source>
        <dbReference type="EMBL" id="CAD7574152.1"/>
    </source>
</evidence>
<accession>A0A7R9J7S0</accession>
<feature type="transmembrane region" description="Helical" evidence="6">
    <location>
        <begin position="230"/>
        <end position="257"/>
    </location>
</feature>